<evidence type="ECO:0000313" key="7">
    <source>
        <dbReference type="EMBL" id="MCC9645127.1"/>
    </source>
</evidence>
<dbReference type="PANTHER" id="PTHR45625">
    <property type="entry name" value="PEPTIDYL-PROLYL CIS-TRANS ISOMERASE-RELATED"/>
    <property type="match status" value="1"/>
</dbReference>
<evidence type="ECO:0000256" key="2">
    <source>
        <dbReference type="ARBA" id="ARBA00023110"/>
    </source>
</evidence>
<evidence type="ECO:0000256" key="3">
    <source>
        <dbReference type="ARBA" id="ARBA00023235"/>
    </source>
</evidence>
<dbReference type="GO" id="GO:0016853">
    <property type="term" value="F:isomerase activity"/>
    <property type="evidence" value="ECO:0007669"/>
    <property type="project" value="UniProtKB-KW"/>
</dbReference>
<keyword evidence="3 7" id="KW-0413">Isomerase</keyword>
<evidence type="ECO:0000259" key="6">
    <source>
        <dbReference type="PROSITE" id="PS50072"/>
    </source>
</evidence>
<keyword evidence="2" id="KW-0697">Rotamase</keyword>
<proteinExistence type="predicted"/>
<evidence type="ECO:0000256" key="5">
    <source>
        <dbReference type="SAM" id="MobiDB-lite"/>
    </source>
</evidence>
<reference evidence="7" key="1">
    <citation type="submission" date="2021-11" db="EMBL/GenBank/DDBJ databases">
        <title>Genome sequence.</title>
        <authorList>
            <person name="Sun Q."/>
        </authorList>
    </citation>
    <scope>NUCLEOTIDE SEQUENCE</scope>
    <source>
        <strain evidence="7">JC740</strain>
    </source>
</reference>
<feature type="domain" description="PPIase cyclophilin-type" evidence="6">
    <location>
        <begin position="278"/>
        <end position="431"/>
    </location>
</feature>
<gene>
    <name evidence="7" type="ORF">LOC71_22845</name>
</gene>
<dbReference type="EC" id="5.2.1.8" evidence="1"/>
<dbReference type="Proteomes" id="UP001430306">
    <property type="component" value="Unassembled WGS sequence"/>
</dbReference>
<comment type="caution">
    <text evidence="7">The sequence shown here is derived from an EMBL/GenBank/DDBJ whole genome shotgun (WGS) entry which is preliminary data.</text>
</comment>
<keyword evidence="8" id="KW-1185">Reference proteome</keyword>
<feature type="coiled-coil region" evidence="4">
    <location>
        <begin position="93"/>
        <end position="120"/>
    </location>
</feature>
<evidence type="ECO:0000256" key="1">
    <source>
        <dbReference type="ARBA" id="ARBA00013194"/>
    </source>
</evidence>
<dbReference type="InterPro" id="IPR044666">
    <property type="entry name" value="Cyclophilin_A-like"/>
</dbReference>
<feature type="region of interest" description="Disordered" evidence="5">
    <location>
        <begin position="47"/>
        <end position="73"/>
    </location>
</feature>
<dbReference type="PROSITE" id="PS50072">
    <property type="entry name" value="CSA_PPIASE_2"/>
    <property type="match status" value="1"/>
</dbReference>
<dbReference type="CDD" id="cd00317">
    <property type="entry name" value="cyclophilin"/>
    <property type="match status" value="1"/>
</dbReference>
<dbReference type="Gene3D" id="2.40.100.10">
    <property type="entry name" value="Cyclophilin-like"/>
    <property type="match status" value="1"/>
</dbReference>
<dbReference type="EMBL" id="JAJKFW010000063">
    <property type="protein sequence ID" value="MCC9645127.1"/>
    <property type="molecule type" value="Genomic_DNA"/>
</dbReference>
<dbReference type="RefSeq" id="WP_230276770.1">
    <property type="nucleotide sequence ID" value="NZ_JAJKFW010000063.1"/>
</dbReference>
<accession>A0ABS8NQ88</accession>
<evidence type="ECO:0000256" key="4">
    <source>
        <dbReference type="SAM" id="Coils"/>
    </source>
</evidence>
<evidence type="ECO:0000313" key="8">
    <source>
        <dbReference type="Proteomes" id="UP001430306"/>
    </source>
</evidence>
<dbReference type="InterPro" id="IPR002130">
    <property type="entry name" value="Cyclophilin-type_PPIase_dom"/>
</dbReference>
<dbReference type="SUPFAM" id="SSF50891">
    <property type="entry name" value="Cyclophilin-like"/>
    <property type="match status" value="1"/>
</dbReference>
<dbReference type="Pfam" id="PF00160">
    <property type="entry name" value="Pro_isomerase"/>
    <property type="match status" value="1"/>
</dbReference>
<protein>
    <recommendedName>
        <fullName evidence="1">peptidylprolyl isomerase</fullName>
        <ecNumber evidence="1">5.2.1.8</ecNumber>
    </recommendedName>
</protein>
<dbReference type="InterPro" id="IPR029000">
    <property type="entry name" value="Cyclophilin-like_dom_sf"/>
</dbReference>
<sequence length="464" mass="51768">MLVSSTLKTTIRRRYRFTAFLRALLLLGGVSWAVLATALNSPVLAQPPGVSAPSEQGPGPSAATSKADVDGGRVKDDQAMIEKTKAEMPEEIRKEAEAAYEKFQATHEELTTEMLELRKLHIRFNNDIDRSPQASKAFRAQQHKVWDVMQKQMKNAVEVFRLLPSPEAASYMVTMVQHNFDHDIYDLPTYEAAARLIDIGQNYRYLFLTAARAGVATGNFETSRKVYDALESDELEKVDLANQHFIDELEKQFNEEKERMEKIDRDALPQVLIKTTRGDVLIELYPGEAPSTVAHFIKLVKQGFYDGLDFSQVVSNMLALSGDPNGDGRGNSGQFLMDEHENENAHCALRGSLVMAKIPMGEGRFIENSASSQFAIFFLPVAGAKEQQTIFGRVIEGMDRISLLRRRDPSKSDEKKIQLPPDAIISAEVVREGPELPEPKYVDVAAELKKAQEAGLIKLKTPAE</sequence>
<organism evidence="7 8">
    <name type="scientific">Rhodopirellula halodulae</name>
    <dbReference type="NCBI Taxonomy" id="2894198"/>
    <lineage>
        <taxon>Bacteria</taxon>
        <taxon>Pseudomonadati</taxon>
        <taxon>Planctomycetota</taxon>
        <taxon>Planctomycetia</taxon>
        <taxon>Pirellulales</taxon>
        <taxon>Pirellulaceae</taxon>
        <taxon>Rhodopirellula</taxon>
    </lineage>
</organism>
<name>A0ABS8NQ88_9BACT</name>
<keyword evidence="4" id="KW-0175">Coiled coil</keyword>
<dbReference type="PANTHER" id="PTHR45625:SF4">
    <property type="entry name" value="PEPTIDYLPROLYL ISOMERASE DOMAIN AND WD REPEAT-CONTAINING PROTEIN 1"/>
    <property type="match status" value="1"/>
</dbReference>